<dbReference type="CDD" id="cd07377">
    <property type="entry name" value="WHTH_GntR"/>
    <property type="match status" value="1"/>
</dbReference>
<dbReference type="InterPro" id="IPR000524">
    <property type="entry name" value="Tscrpt_reg_HTH_GntR"/>
</dbReference>
<evidence type="ECO:0000313" key="5">
    <source>
        <dbReference type="EMBL" id="MBB5176214.1"/>
    </source>
</evidence>
<organism evidence="5 6">
    <name type="scientific">Nosocomiicoccus ampullae</name>
    <dbReference type="NCBI Taxonomy" id="489910"/>
    <lineage>
        <taxon>Bacteria</taxon>
        <taxon>Bacillati</taxon>
        <taxon>Bacillota</taxon>
        <taxon>Bacilli</taxon>
        <taxon>Bacillales</taxon>
        <taxon>Staphylococcaceae</taxon>
        <taxon>Nosocomiicoccus</taxon>
    </lineage>
</organism>
<feature type="domain" description="HTH gntR-type" evidence="4">
    <location>
        <begin position="11"/>
        <end position="79"/>
    </location>
</feature>
<keyword evidence="1" id="KW-0805">Transcription regulation</keyword>
<dbReference type="Gene3D" id="1.10.10.10">
    <property type="entry name" value="Winged helix-like DNA-binding domain superfamily/Winged helix DNA-binding domain"/>
    <property type="match status" value="1"/>
</dbReference>
<dbReference type="PANTHER" id="PTHR38445">
    <property type="entry name" value="HTH-TYPE TRANSCRIPTIONAL REPRESSOR YTRA"/>
    <property type="match status" value="1"/>
</dbReference>
<evidence type="ECO:0000256" key="3">
    <source>
        <dbReference type="ARBA" id="ARBA00023163"/>
    </source>
</evidence>
<dbReference type="InterPro" id="IPR036390">
    <property type="entry name" value="WH_DNA-bd_sf"/>
</dbReference>
<dbReference type="Pfam" id="PF00392">
    <property type="entry name" value="GntR"/>
    <property type="match status" value="1"/>
</dbReference>
<comment type="caution">
    <text evidence="5">The sequence shown here is derived from an EMBL/GenBank/DDBJ whole genome shotgun (WGS) entry which is preliminary data.</text>
</comment>
<dbReference type="GO" id="GO:0003677">
    <property type="term" value="F:DNA binding"/>
    <property type="evidence" value="ECO:0007669"/>
    <property type="project" value="UniProtKB-KW"/>
</dbReference>
<sequence length="123" mass="14211">MDILIDNTSKTPIYEQIVNQIKESIMNGTLNEGDALPSMRQLAKDLKVSVITTKRAYEELENEGYTYSVVGKGSFVKEQNIEQIRERKLKMLEEMIEDVIHNSKSMNLSKNELLELINILYEE</sequence>
<accession>A0A9Q2HFG4</accession>
<dbReference type="PROSITE" id="PS50949">
    <property type="entry name" value="HTH_GNTR"/>
    <property type="match status" value="1"/>
</dbReference>
<dbReference type="GO" id="GO:0003700">
    <property type="term" value="F:DNA-binding transcription factor activity"/>
    <property type="evidence" value="ECO:0007669"/>
    <property type="project" value="InterPro"/>
</dbReference>
<reference evidence="5 6" key="1">
    <citation type="submission" date="2020-08" db="EMBL/GenBank/DDBJ databases">
        <title>Genomic Encyclopedia of Type Strains, Phase IV (KMG-IV): sequencing the most valuable type-strain genomes for metagenomic binning, comparative biology and taxonomic classification.</title>
        <authorList>
            <person name="Goeker M."/>
        </authorList>
    </citation>
    <scope>NUCLEOTIDE SEQUENCE [LARGE SCALE GENOMIC DNA]</scope>
    <source>
        <strain evidence="5 6">DSM 19163</strain>
    </source>
</reference>
<keyword evidence="6" id="KW-1185">Reference proteome</keyword>
<gene>
    <name evidence="5" type="ORF">HNQ45_001101</name>
</gene>
<evidence type="ECO:0000256" key="2">
    <source>
        <dbReference type="ARBA" id="ARBA00023125"/>
    </source>
</evidence>
<evidence type="ECO:0000313" key="6">
    <source>
        <dbReference type="Proteomes" id="UP000579136"/>
    </source>
</evidence>
<dbReference type="Proteomes" id="UP000579136">
    <property type="component" value="Unassembled WGS sequence"/>
</dbReference>
<evidence type="ECO:0000259" key="4">
    <source>
        <dbReference type="PROSITE" id="PS50949"/>
    </source>
</evidence>
<dbReference type="AlphaFoldDB" id="A0A9Q2HFG4"/>
<evidence type="ECO:0000256" key="1">
    <source>
        <dbReference type="ARBA" id="ARBA00023015"/>
    </source>
</evidence>
<keyword evidence="3" id="KW-0804">Transcription</keyword>
<dbReference type="SMART" id="SM00345">
    <property type="entry name" value="HTH_GNTR"/>
    <property type="match status" value="1"/>
</dbReference>
<dbReference type="PANTHER" id="PTHR38445:SF7">
    <property type="entry name" value="GNTR-FAMILY TRANSCRIPTIONAL REGULATOR"/>
    <property type="match status" value="1"/>
</dbReference>
<keyword evidence="2" id="KW-0238">DNA-binding</keyword>
<proteinExistence type="predicted"/>
<protein>
    <submittedName>
        <fullName evidence="5">GntR family transcriptional regulator</fullName>
    </submittedName>
</protein>
<name>A0A9Q2HFG4_9STAP</name>
<dbReference type="EMBL" id="JACHHF010000005">
    <property type="protein sequence ID" value="MBB5176214.1"/>
    <property type="molecule type" value="Genomic_DNA"/>
</dbReference>
<dbReference type="SUPFAM" id="SSF46785">
    <property type="entry name" value="Winged helix' DNA-binding domain"/>
    <property type="match status" value="1"/>
</dbReference>
<dbReference type="RefSeq" id="WP_183674265.1">
    <property type="nucleotide sequence ID" value="NZ_CBCRYX010000004.1"/>
</dbReference>
<dbReference type="InterPro" id="IPR036388">
    <property type="entry name" value="WH-like_DNA-bd_sf"/>
</dbReference>